<dbReference type="InterPro" id="IPR050256">
    <property type="entry name" value="Glycosyltransferase_2"/>
</dbReference>
<protein>
    <submittedName>
        <fullName evidence="2">Glycosyltransferase family 2 protein</fullName>
    </submittedName>
</protein>
<dbReference type="Proteomes" id="UP001595548">
    <property type="component" value="Unassembled WGS sequence"/>
</dbReference>
<dbReference type="InterPro" id="IPR001173">
    <property type="entry name" value="Glyco_trans_2-like"/>
</dbReference>
<dbReference type="CDD" id="cd04179">
    <property type="entry name" value="DPM_DPG-synthase_like"/>
    <property type="match status" value="1"/>
</dbReference>
<feature type="domain" description="Glycosyltransferase 2-like" evidence="1">
    <location>
        <begin position="13"/>
        <end position="139"/>
    </location>
</feature>
<accession>A0ABV7HW74</accession>
<dbReference type="PANTHER" id="PTHR48090:SF7">
    <property type="entry name" value="RFBJ PROTEIN"/>
    <property type="match status" value="1"/>
</dbReference>
<gene>
    <name evidence="2" type="ORF">ACFOEB_10455</name>
</gene>
<name>A0ABV7HW74_9GAMM</name>
<evidence type="ECO:0000259" key="1">
    <source>
        <dbReference type="Pfam" id="PF00535"/>
    </source>
</evidence>
<dbReference type="Gene3D" id="3.90.550.10">
    <property type="entry name" value="Spore Coat Polysaccharide Biosynthesis Protein SpsA, Chain A"/>
    <property type="match status" value="1"/>
</dbReference>
<evidence type="ECO:0000313" key="2">
    <source>
        <dbReference type="EMBL" id="MFC3155621.1"/>
    </source>
</evidence>
<dbReference type="SUPFAM" id="SSF53448">
    <property type="entry name" value="Nucleotide-diphospho-sugar transferases"/>
    <property type="match status" value="1"/>
</dbReference>
<keyword evidence="3" id="KW-1185">Reference proteome</keyword>
<reference evidence="3" key="1">
    <citation type="journal article" date="2019" name="Int. J. Syst. Evol. Microbiol.">
        <title>The Global Catalogue of Microorganisms (GCM) 10K type strain sequencing project: providing services to taxonomists for standard genome sequencing and annotation.</title>
        <authorList>
            <consortium name="The Broad Institute Genomics Platform"/>
            <consortium name="The Broad Institute Genome Sequencing Center for Infectious Disease"/>
            <person name="Wu L."/>
            <person name="Ma J."/>
        </authorList>
    </citation>
    <scope>NUCLEOTIDE SEQUENCE [LARGE SCALE GENOMIC DNA]</scope>
    <source>
        <strain evidence="3">KCTC 52141</strain>
    </source>
</reference>
<dbReference type="RefSeq" id="WP_339616204.1">
    <property type="nucleotide sequence ID" value="NZ_AP031500.1"/>
</dbReference>
<sequence>MTARARFSPRVGVVIPALNEATSISGVICSLRSQCNYPVVVVDDCSEDDTINIASQAGAHVLPLAARLGAWGATQTGIRYLLQQGFDIVATLDADGQHEPESLPALLAPVIKGAADVAIGTCPGRVSRLRLLAWMMMKTTSGLRMEDITSGFRVYNRRALVELADARATLLDYQDVGVLLHLQAAGLTLLDVPVQMQSRCEGSSRVFHSWLVVGRYMLQTLVLGLSKRRLSAQTENKT</sequence>
<comment type="caution">
    <text evidence="2">The sequence shown here is derived from an EMBL/GenBank/DDBJ whole genome shotgun (WGS) entry which is preliminary data.</text>
</comment>
<proteinExistence type="predicted"/>
<dbReference type="InterPro" id="IPR029044">
    <property type="entry name" value="Nucleotide-diphossugar_trans"/>
</dbReference>
<evidence type="ECO:0000313" key="3">
    <source>
        <dbReference type="Proteomes" id="UP001595548"/>
    </source>
</evidence>
<dbReference type="EMBL" id="JBHRTL010000006">
    <property type="protein sequence ID" value="MFC3155621.1"/>
    <property type="molecule type" value="Genomic_DNA"/>
</dbReference>
<dbReference type="PANTHER" id="PTHR48090">
    <property type="entry name" value="UNDECAPRENYL-PHOSPHATE 4-DEOXY-4-FORMAMIDO-L-ARABINOSE TRANSFERASE-RELATED"/>
    <property type="match status" value="1"/>
</dbReference>
<dbReference type="Pfam" id="PF00535">
    <property type="entry name" value="Glycos_transf_2"/>
    <property type="match status" value="1"/>
</dbReference>
<organism evidence="2 3">
    <name type="scientific">Gilvimarinus japonicus</name>
    <dbReference type="NCBI Taxonomy" id="1796469"/>
    <lineage>
        <taxon>Bacteria</taxon>
        <taxon>Pseudomonadati</taxon>
        <taxon>Pseudomonadota</taxon>
        <taxon>Gammaproteobacteria</taxon>
        <taxon>Cellvibrionales</taxon>
        <taxon>Cellvibrionaceae</taxon>
        <taxon>Gilvimarinus</taxon>
    </lineage>
</organism>